<organism evidence="1 2">
    <name type="scientific">Aureispira anguillae</name>
    <dbReference type="NCBI Taxonomy" id="2864201"/>
    <lineage>
        <taxon>Bacteria</taxon>
        <taxon>Pseudomonadati</taxon>
        <taxon>Bacteroidota</taxon>
        <taxon>Saprospiria</taxon>
        <taxon>Saprospirales</taxon>
        <taxon>Saprospiraceae</taxon>
        <taxon>Aureispira</taxon>
    </lineage>
</organism>
<proteinExistence type="predicted"/>
<accession>A0A916DVP9</accession>
<keyword evidence="2" id="KW-1185">Reference proteome</keyword>
<protein>
    <submittedName>
        <fullName evidence="1">Uncharacterized protein</fullName>
    </submittedName>
</protein>
<evidence type="ECO:0000313" key="1">
    <source>
        <dbReference type="EMBL" id="BDS13962.1"/>
    </source>
</evidence>
<dbReference type="AlphaFoldDB" id="A0A916DVP9"/>
<reference evidence="1" key="1">
    <citation type="submission" date="2022-09" db="EMBL/GenBank/DDBJ databases">
        <title>Aureispira anguillicida sp. nov., isolated from Leptocephalus of Japanese eel Anguilla japonica.</title>
        <authorList>
            <person name="Yuasa K."/>
            <person name="Mekata T."/>
            <person name="Ikunari K."/>
        </authorList>
    </citation>
    <scope>NUCLEOTIDE SEQUENCE</scope>
    <source>
        <strain evidence="1">EL160426</strain>
    </source>
</reference>
<dbReference type="Proteomes" id="UP001060919">
    <property type="component" value="Chromosome"/>
</dbReference>
<dbReference type="KEGG" id="aup:AsAng_0047250"/>
<dbReference type="EMBL" id="AP026867">
    <property type="protein sequence ID" value="BDS13962.1"/>
    <property type="molecule type" value="Genomic_DNA"/>
</dbReference>
<name>A0A916DVP9_9BACT</name>
<sequence>MKFRFSFFLVQKKKLKIKHAHEISSWTSKGRQKQAKYQFSIASRINLL</sequence>
<evidence type="ECO:0000313" key="2">
    <source>
        <dbReference type="Proteomes" id="UP001060919"/>
    </source>
</evidence>
<gene>
    <name evidence="1" type="ORF">AsAng_0047250</name>
</gene>